<proteinExistence type="predicted"/>
<name>A0A1J4P8F9_9ACTN</name>
<protein>
    <submittedName>
        <fullName evidence="2">Uncharacterized protein</fullName>
    </submittedName>
</protein>
<evidence type="ECO:0000313" key="3">
    <source>
        <dbReference type="Proteomes" id="UP000034196"/>
    </source>
</evidence>
<reference evidence="2" key="1">
    <citation type="submission" date="2016-10" db="EMBL/GenBank/DDBJ databases">
        <title>Genome sequence of Streptomyces mangrovisoli MUSC 149.</title>
        <authorList>
            <person name="Lee L.-H."/>
            <person name="Ser H.-L."/>
        </authorList>
    </citation>
    <scope>NUCLEOTIDE SEQUENCE [LARGE SCALE GENOMIC DNA]</scope>
    <source>
        <strain evidence="2">MUSC 149</strain>
    </source>
</reference>
<feature type="region of interest" description="Disordered" evidence="1">
    <location>
        <begin position="112"/>
        <end position="131"/>
    </location>
</feature>
<organism evidence="2 3">
    <name type="scientific">Streptomyces mangrovisoli</name>
    <dbReference type="NCBI Taxonomy" id="1428628"/>
    <lineage>
        <taxon>Bacteria</taxon>
        <taxon>Bacillati</taxon>
        <taxon>Actinomycetota</taxon>
        <taxon>Actinomycetes</taxon>
        <taxon>Kitasatosporales</taxon>
        <taxon>Streptomycetaceae</taxon>
        <taxon>Streptomyces</taxon>
    </lineage>
</organism>
<accession>A0A1J4P8F9</accession>
<comment type="caution">
    <text evidence="2">The sequence shown here is derived from an EMBL/GenBank/DDBJ whole genome shotgun (WGS) entry which is preliminary data.</text>
</comment>
<sequence length="320" mass="35934">MRAVTEEGVGERTRIVLWGATGSGKTTYLAALPIAAMQDSRQREANWLILGTTDEAARVLTEGVSELATRRTFPADTSRSAHLSWSFRGRERSRGWHRRFRDTSFVLELPDTPGESFLAEPESPTNLEKTDAEADDGVQGVIYLFDPLGDADREERDLRRLVTTLGGKGQAIRAGDGRLPHYVSVCITKFDRPDLFRPAAEAGWVTQDEDSGIPRIPGPQAEAYFHWLCEGFRSVSARLLRDCLTTYFEPDRISYYVTSAIGFRLNAQHGFDYRNYANVELIDGQPRISTVPHPINVMEPLTELEFRIRTADGARGRRRG</sequence>
<dbReference type="STRING" id="1428628.WN71_000980"/>
<dbReference type="Proteomes" id="UP000034196">
    <property type="component" value="Unassembled WGS sequence"/>
</dbReference>
<dbReference type="SUPFAM" id="SSF52540">
    <property type="entry name" value="P-loop containing nucleoside triphosphate hydrolases"/>
    <property type="match status" value="1"/>
</dbReference>
<dbReference type="AlphaFoldDB" id="A0A1J4P8F9"/>
<evidence type="ECO:0000256" key="1">
    <source>
        <dbReference type="SAM" id="MobiDB-lite"/>
    </source>
</evidence>
<keyword evidence="3" id="KW-1185">Reference proteome</keyword>
<dbReference type="EMBL" id="LAVA02000002">
    <property type="protein sequence ID" value="OIJ69789.1"/>
    <property type="molecule type" value="Genomic_DNA"/>
</dbReference>
<dbReference type="InterPro" id="IPR027417">
    <property type="entry name" value="P-loop_NTPase"/>
</dbReference>
<gene>
    <name evidence="2" type="ORF">WN71_000980</name>
</gene>
<evidence type="ECO:0000313" key="2">
    <source>
        <dbReference type="EMBL" id="OIJ69789.1"/>
    </source>
</evidence>